<organism evidence="2">
    <name type="scientific">Nakamurella sp. A5-74</name>
    <dbReference type="NCBI Taxonomy" id="3158264"/>
    <lineage>
        <taxon>Bacteria</taxon>
        <taxon>Bacillati</taxon>
        <taxon>Actinomycetota</taxon>
        <taxon>Actinomycetes</taxon>
        <taxon>Nakamurellales</taxon>
        <taxon>Nakamurellaceae</taxon>
        <taxon>Nakamurella</taxon>
    </lineage>
</organism>
<sequence>MSVVLVGANPGLQLFDDAGVVAAASLWTVDWSVWGVGTAMIVADRSGWRTIGTDEHLARILLERFTRHFPEFSGLGPTDDITHLDDRVEISSDLFSGLRASGGGVRLRIGGVKDRRQFADPSFPLGDTSLALSNVYLPCELGELSIDGASVEGAPKCEYVGGRWSSTSYLAVAEVWSENEEPAAVATLNGAGSTGGSTGPRRHLRAVQPR</sequence>
<dbReference type="EMBL" id="CP159218">
    <property type="protein sequence ID" value="XCG63459.1"/>
    <property type="molecule type" value="Genomic_DNA"/>
</dbReference>
<evidence type="ECO:0000256" key="1">
    <source>
        <dbReference type="SAM" id="MobiDB-lite"/>
    </source>
</evidence>
<gene>
    <name evidence="2" type="ORF">ABLG96_20060</name>
</gene>
<evidence type="ECO:0000313" key="2">
    <source>
        <dbReference type="EMBL" id="XCG63459.1"/>
    </source>
</evidence>
<dbReference type="RefSeq" id="WP_353649074.1">
    <property type="nucleotide sequence ID" value="NZ_CP159218.1"/>
</dbReference>
<feature type="compositionally biased region" description="Basic residues" evidence="1">
    <location>
        <begin position="200"/>
        <end position="210"/>
    </location>
</feature>
<feature type="region of interest" description="Disordered" evidence="1">
    <location>
        <begin position="188"/>
        <end position="210"/>
    </location>
</feature>
<name>A0AAU8DMU0_9ACTN</name>
<reference evidence="2" key="1">
    <citation type="submission" date="2024-05" db="EMBL/GenBank/DDBJ databases">
        <authorList>
            <person name="Cai S.Y."/>
            <person name="Jin L.M."/>
            <person name="Li H.R."/>
        </authorList>
    </citation>
    <scope>NUCLEOTIDE SEQUENCE</scope>
    <source>
        <strain evidence="2">A5-74</strain>
    </source>
</reference>
<protein>
    <submittedName>
        <fullName evidence="2">Uncharacterized protein</fullName>
    </submittedName>
</protein>
<dbReference type="AlphaFoldDB" id="A0AAU8DMU0"/>
<proteinExistence type="predicted"/>
<accession>A0AAU8DMU0</accession>